<dbReference type="InterPro" id="IPR041647">
    <property type="entry name" value="IRK_C"/>
</dbReference>
<dbReference type="GO" id="GO:0034765">
    <property type="term" value="P:regulation of monoatomic ion transmembrane transport"/>
    <property type="evidence" value="ECO:0007669"/>
    <property type="project" value="TreeGrafter"/>
</dbReference>
<proteinExistence type="predicted"/>
<dbReference type="Pfam" id="PF17655">
    <property type="entry name" value="IRK_C"/>
    <property type="match status" value="1"/>
</dbReference>
<comment type="subcellular location">
    <subcellularLocation>
        <location evidence="1">Membrane</location>
        <topology evidence="1">Multi-pass membrane protein</topology>
    </subcellularLocation>
</comment>
<dbReference type="InterPro" id="IPR013099">
    <property type="entry name" value="K_chnl_dom"/>
</dbReference>
<dbReference type="InterPro" id="IPR013518">
    <property type="entry name" value="K_chnl_inward-rec_Kir_cyto"/>
</dbReference>
<sequence>MSLSKKVNPFIKQNPDTGFGVNPASMGERFINKDGSFNLEKTGLTIWKRTSLYNTMLTLPRWRFMLALLCFYILINLMFTSLYLIAGFSQLQGLVSATQWGKLREVFFFSTETFTTVGYGRVNPIGDFAHSVSAVESMSGFLSFAIVTGLIYGRFSKPKAFINFSEEALISPYGANQRALMFRLVAYKQSHTITDASVKVNLGLIVEEDGDQQYRFFSLDLERTRIDTLSMNWTVVHVIDENSPLFGLSVEDMKNADVEAYVLVRGFDDVYSSIVQRRTSYTYKEIVMGAKFVPMYHESEDGKTTILELDKLNDYTRVELPS</sequence>
<gene>
    <name evidence="14" type="ORF">DXN05_14315</name>
</gene>
<dbReference type="GO" id="GO:1990573">
    <property type="term" value="P:potassium ion import across plasma membrane"/>
    <property type="evidence" value="ECO:0007669"/>
    <property type="project" value="TreeGrafter"/>
</dbReference>
<evidence type="ECO:0000256" key="3">
    <source>
        <dbReference type="ARBA" id="ARBA00022538"/>
    </source>
</evidence>
<keyword evidence="6" id="KW-0630">Potassium</keyword>
<dbReference type="Proteomes" id="UP000261284">
    <property type="component" value="Unassembled WGS sequence"/>
</dbReference>
<keyword evidence="2" id="KW-0813">Transport</keyword>
<dbReference type="InterPro" id="IPR016449">
    <property type="entry name" value="K_chnl_inward-rec_Kir"/>
</dbReference>
<evidence type="ECO:0000256" key="8">
    <source>
        <dbReference type="ARBA" id="ARBA00023065"/>
    </source>
</evidence>
<dbReference type="SUPFAM" id="SSF81324">
    <property type="entry name" value="Voltage-gated potassium channels"/>
    <property type="match status" value="1"/>
</dbReference>
<comment type="caution">
    <text evidence="14">The sequence shown here is derived from an EMBL/GenBank/DDBJ whole genome shotgun (WGS) entry which is preliminary data.</text>
</comment>
<evidence type="ECO:0000256" key="6">
    <source>
        <dbReference type="ARBA" id="ARBA00022958"/>
    </source>
</evidence>
<dbReference type="OrthoDB" id="9813518at2"/>
<protein>
    <submittedName>
        <fullName evidence="14">Transporter</fullName>
    </submittedName>
</protein>
<keyword evidence="4 11" id="KW-0812">Transmembrane</keyword>
<dbReference type="EMBL" id="QTJU01000004">
    <property type="protein sequence ID" value="RFM27864.1"/>
    <property type="molecule type" value="Genomic_DNA"/>
</dbReference>
<dbReference type="GO" id="GO:0005242">
    <property type="term" value="F:inward rectifier potassium channel activity"/>
    <property type="evidence" value="ECO:0007669"/>
    <property type="project" value="InterPro"/>
</dbReference>
<evidence type="ECO:0000259" key="12">
    <source>
        <dbReference type="Pfam" id="PF07885"/>
    </source>
</evidence>
<dbReference type="Gene3D" id="2.60.40.1400">
    <property type="entry name" value="G protein-activated inward rectifier potassium channel 1"/>
    <property type="match status" value="1"/>
</dbReference>
<organism evidence="14 15">
    <name type="scientific">Deminuibacter soli</name>
    <dbReference type="NCBI Taxonomy" id="2291815"/>
    <lineage>
        <taxon>Bacteria</taxon>
        <taxon>Pseudomonadati</taxon>
        <taxon>Bacteroidota</taxon>
        <taxon>Chitinophagia</taxon>
        <taxon>Chitinophagales</taxon>
        <taxon>Chitinophagaceae</taxon>
        <taxon>Deminuibacter</taxon>
    </lineage>
</organism>
<dbReference type="Gene3D" id="1.10.287.70">
    <property type="match status" value="1"/>
</dbReference>
<feature type="domain" description="Potassium channel" evidence="12">
    <location>
        <begin position="100"/>
        <end position="151"/>
    </location>
</feature>
<evidence type="ECO:0000256" key="4">
    <source>
        <dbReference type="ARBA" id="ARBA00022692"/>
    </source>
</evidence>
<evidence type="ECO:0000256" key="2">
    <source>
        <dbReference type="ARBA" id="ARBA00022448"/>
    </source>
</evidence>
<keyword evidence="5" id="KW-0851">Voltage-gated channel</keyword>
<reference evidence="14 15" key="1">
    <citation type="submission" date="2018-08" db="EMBL/GenBank/DDBJ databases">
        <title>Chitinophagaceae sp. K23C18032701, a novel bacterium isolated from forest soil.</title>
        <authorList>
            <person name="Wang C."/>
        </authorList>
    </citation>
    <scope>NUCLEOTIDE SEQUENCE [LARGE SCALE GENOMIC DNA]</scope>
    <source>
        <strain evidence="14 15">K23C18032701</strain>
    </source>
</reference>
<name>A0A3E1NJ64_9BACT</name>
<keyword evidence="8" id="KW-0406">Ion transport</keyword>
<evidence type="ECO:0000313" key="14">
    <source>
        <dbReference type="EMBL" id="RFM27864.1"/>
    </source>
</evidence>
<dbReference type="GO" id="GO:0005886">
    <property type="term" value="C:plasma membrane"/>
    <property type="evidence" value="ECO:0007669"/>
    <property type="project" value="TreeGrafter"/>
</dbReference>
<keyword evidence="3" id="KW-0633">Potassium transport</keyword>
<accession>A0A3E1NJ64</accession>
<feature type="transmembrane region" description="Helical" evidence="11">
    <location>
        <begin position="64"/>
        <end position="86"/>
    </location>
</feature>
<evidence type="ECO:0000256" key="1">
    <source>
        <dbReference type="ARBA" id="ARBA00004141"/>
    </source>
</evidence>
<dbReference type="InterPro" id="IPR014756">
    <property type="entry name" value="Ig_E-set"/>
</dbReference>
<dbReference type="PANTHER" id="PTHR11767:SF102">
    <property type="entry name" value="INWARDLY RECTIFYING POTASSIUM CHANNEL 1, ISOFORM F"/>
    <property type="match status" value="1"/>
</dbReference>
<dbReference type="RefSeq" id="WP_116847940.1">
    <property type="nucleotide sequence ID" value="NZ_QTJU01000004.1"/>
</dbReference>
<keyword evidence="9 11" id="KW-0472">Membrane</keyword>
<evidence type="ECO:0000256" key="7">
    <source>
        <dbReference type="ARBA" id="ARBA00022989"/>
    </source>
</evidence>
<evidence type="ECO:0000256" key="10">
    <source>
        <dbReference type="ARBA" id="ARBA00023303"/>
    </source>
</evidence>
<dbReference type="PRINTS" id="PR01320">
    <property type="entry name" value="KIRCHANNEL"/>
</dbReference>
<evidence type="ECO:0000313" key="15">
    <source>
        <dbReference type="Proteomes" id="UP000261284"/>
    </source>
</evidence>
<dbReference type="PANTHER" id="PTHR11767">
    <property type="entry name" value="INWARD RECTIFIER POTASSIUM CHANNEL"/>
    <property type="match status" value="1"/>
</dbReference>
<dbReference type="GO" id="GO:0034702">
    <property type="term" value="C:monoatomic ion channel complex"/>
    <property type="evidence" value="ECO:0007669"/>
    <property type="project" value="UniProtKB-KW"/>
</dbReference>
<keyword evidence="15" id="KW-1185">Reference proteome</keyword>
<dbReference type="AlphaFoldDB" id="A0A3E1NJ64"/>
<dbReference type="Pfam" id="PF07885">
    <property type="entry name" value="Ion_trans_2"/>
    <property type="match status" value="1"/>
</dbReference>
<evidence type="ECO:0000259" key="13">
    <source>
        <dbReference type="Pfam" id="PF17655"/>
    </source>
</evidence>
<evidence type="ECO:0000256" key="11">
    <source>
        <dbReference type="SAM" id="Phobius"/>
    </source>
</evidence>
<dbReference type="SUPFAM" id="SSF81296">
    <property type="entry name" value="E set domains"/>
    <property type="match status" value="1"/>
</dbReference>
<keyword evidence="10" id="KW-0407">Ion channel</keyword>
<feature type="domain" description="Inward rectifier potassium channel C-terminal" evidence="13">
    <location>
        <begin position="162"/>
        <end position="321"/>
    </location>
</feature>
<evidence type="ECO:0000256" key="5">
    <source>
        <dbReference type="ARBA" id="ARBA00022882"/>
    </source>
</evidence>
<keyword evidence="7 11" id="KW-1133">Transmembrane helix</keyword>
<evidence type="ECO:0000256" key="9">
    <source>
        <dbReference type="ARBA" id="ARBA00023136"/>
    </source>
</evidence>